<dbReference type="InterPro" id="IPR018200">
    <property type="entry name" value="USP_CS"/>
</dbReference>
<dbReference type="InterPro" id="IPR038765">
    <property type="entry name" value="Papain-like_cys_pep_sf"/>
</dbReference>
<evidence type="ECO:0000256" key="6">
    <source>
        <dbReference type="ARBA" id="ARBA00022807"/>
    </source>
</evidence>
<dbReference type="GO" id="GO:0016579">
    <property type="term" value="P:protein deubiquitination"/>
    <property type="evidence" value="ECO:0007669"/>
    <property type="project" value="InterPro"/>
</dbReference>
<feature type="region of interest" description="Disordered" evidence="8">
    <location>
        <begin position="407"/>
        <end position="426"/>
    </location>
</feature>
<dbReference type="PANTHER" id="PTHR24006">
    <property type="entry name" value="UBIQUITIN CARBOXYL-TERMINAL HYDROLASE"/>
    <property type="match status" value="1"/>
</dbReference>
<dbReference type="InterPro" id="IPR050164">
    <property type="entry name" value="Peptidase_C19"/>
</dbReference>
<dbReference type="EC" id="3.4.19.12" evidence="7"/>
<dbReference type="Pfam" id="PF00443">
    <property type="entry name" value="UCH"/>
    <property type="match status" value="1"/>
</dbReference>
<keyword evidence="9" id="KW-0812">Transmembrane</keyword>
<keyword evidence="6 7" id="KW-0788">Thiol protease</keyword>
<dbReference type="InterPro" id="IPR028889">
    <property type="entry name" value="USP"/>
</dbReference>
<feature type="compositionally biased region" description="Basic and acidic residues" evidence="8">
    <location>
        <begin position="526"/>
        <end position="536"/>
    </location>
</feature>
<evidence type="ECO:0000313" key="12">
    <source>
        <dbReference type="Proteomes" id="UP001176517"/>
    </source>
</evidence>
<dbReference type="AlphaFoldDB" id="A0AAN6GJP6"/>
<dbReference type="GO" id="GO:0004843">
    <property type="term" value="F:cysteine-type deubiquitinase activity"/>
    <property type="evidence" value="ECO:0007669"/>
    <property type="project" value="UniProtKB-UniRule"/>
</dbReference>
<feature type="region of interest" description="Disordered" evidence="8">
    <location>
        <begin position="526"/>
        <end position="580"/>
    </location>
</feature>
<dbReference type="GO" id="GO:0005634">
    <property type="term" value="C:nucleus"/>
    <property type="evidence" value="ECO:0007669"/>
    <property type="project" value="TreeGrafter"/>
</dbReference>
<keyword evidence="4 7" id="KW-0833">Ubl conjugation pathway</keyword>
<evidence type="ECO:0000313" key="11">
    <source>
        <dbReference type="EMBL" id="KAK0543699.1"/>
    </source>
</evidence>
<feature type="region of interest" description="Disordered" evidence="8">
    <location>
        <begin position="227"/>
        <end position="258"/>
    </location>
</feature>
<keyword evidence="9" id="KW-1133">Transmembrane helix</keyword>
<comment type="similarity">
    <text evidence="2 7">Belongs to the peptidase C19 family.</text>
</comment>
<feature type="domain" description="USP" evidence="10">
    <location>
        <begin position="264"/>
        <end position="790"/>
    </location>
</feature>
<proteinExistence type="inferred from homology"/>
<feature type="transmembrane region" description="Helical" evidence="9">
    <location>
        <begin position="149"/>
        <end position="167"/>
    </location>
</feature>
<organism evidence="11 12">
    <name type="scientific">Tilletia horrida</name>
    <dbReference type="NCBI Taxonomy" id="155126"/>
    <lineage>
        <taxon>Eukaryota</taxon>
        <taxon>Fungi</taxon>
        <taxon>Dikarya</taxon>
        <taxon>Basidiomycota</taxon>
        <taxon>Ustilaginomycotina</taxon>
        <taxon>Exobasidiomycetes</taxon>
        <taxon>Tilletiales</taxon>
        <taxon>Tilletiaceae</taxon>
        <taxon>Tilletia</taxon>
    </lineage>
</organism>
<evidence type="ECO:0000256" key="9">
    <source>
        <dbReference type="SAM" id="Phobius"/>
    </source>
</evidence>
<feature type="region of interest" description="Disordered" evidence="8">
    <location>
        <begin position="1"/>
        <end position="24"/>
    </location>
</feature>
<dbReference type="GO" id="GO:0006508">
    <property type="term" value="P:proteolysis"/>
    <property type="evidence" value="ECO:0007669"/>
    <property type="project" value="UniProtKB-KW"/>
</dbReference>
<comment type="caution">
    <text evidence="11">The sequence shown here is derived from an EMBL/GenBank/DDBJ whole genome shotgun (WGS) entry which is preliminary data.</text>
</comment>
<keyword evidence="12" id="KW-1185">Reference proteome</keyword>
<dbReference type="InterPro" id="IPR001394">
    <property type="entry name" value="Peptidase_C19_UCH"/>
</dbReference>
<evidence type="ECO:0000256" key="4">
    <source>
        <dbReference type="ARBA" id="ARBA00022786"/>
    </source>
</evidence>
<feature type="compositionally biased region" description="Gly residues" evidence="8">
    <location>
        <begin position="696"/>
        <end position="706"/>
    </location>
</feature>
<feature type="region of interest" description="Disordered" evidence="8">
    <location>
        <begin position="678"/>
        <end position="710"/>
    </location>
</feature>
<evidence type="ECO:0000256" key="2">
    <source>
        <dbReference type="ARBA" id="ARBA00009085"/>
    </source>
</evidence>
<sequence length="896" mass="95298">MSYRSVYSNLASSSSTSSDSGSTPSLSSLITKLDRRLAAFVVSTFSTSVPAVPNSDAEPPFPSSFPESARSLLGPVLSFASRAASRKENTSSFVLIEPKSPQAFPLLGCIGYPLPVLSQVGLIIFTALCCIIGYKVVREVILDSPRQNYLLEILSTLISPFMVILSANPAALGSVGLSSDFPSRIANAVSSSLTHAFPSGKEGRSANGASSWSRSFHSDGGSSSIALAPHGKGRALRRSQVTSPSNAVPSASQVTPSSGASFYPGLRNTGNTCFFNSVVQSLASCPTLVKHLDEVTDFAEAWDVPTPVTDALRMTLQKLNAPQPRRAPAVLPSQLTAALSDVSASNGLRSLTAAHQQQDAHELFALLSDALESELREIQQERRAVLFSSGRGLAAAIAPTRARSAEWLVPSPPSASPDHAQNGSADLSQQPIAVADEQPGDPHHPFKGWTAQRTGCVDCGYTEGIRHLSCEELTLTVPQLGQRYRGVALEQMLDEWSKLEVVQWICHRCSLRATAERLRADVIRLGGEDPGLHSRTGDPTSAQDGRVNGHGRAEHEGEDAAEAVSNKGKMTMSKKRRLKDAQRAHEKVLRVLALNIHEDELATSSPPLLPTDLRLERMTSRCATKQIMLARNPRLLVIHLNRSIFGGFGGGASKNNTVVHYGEWLDVQPFATGAELEVRSDRRISGNEGEEENAGRSGGEAGGGGATTNSTAAARSNSCMYRLQSIVVHYGGHSFGHYVSYRRNPSAELLTGSSRRAAAEWLRISDDIVEPCGLGDVLASNPFLLFYERADGILANGGSGNGGGVGAAIDAGSDSDGSPTRSSRLSAGGLDDIDDGHENRSVVGDHELVQSGAISAVAQPSASTQLRDSADLDRLRNSIRPRVVQRWESPAPKASL</sequence>
<dbReference type="Proteomes" id="UP001176517">
    <property type="component" value="Unassembled WGS sequence"/>
</dbReference>
<dbReference type="GO" id="GO:0005829">
    <property type="term" value="C:cytosol"/>
    <property type="evidence" value="ECO:0007669"/>
    <property type="project" value="TreeGrafter"/>
</dbReference>
<dbReference type="Gene3D" id="3.90.70.10">
    <property type="entry name" value="Cysteine proteinases"/>
    <property type="match status" value="1"/>
</dbReference>
<evidence type="ECO:0000256" key="8">
    <source>
        <dbReference type="SAM" id="MobiDB-lite"/>
    </source>
</evidence>
<feature type="compositionally biased region" description="Polar residues" evidence="8">
    <location>
        <begin position="239"/>
        <end position="258"/>
    </location>
</feature>
<dbReference type="EMBL" id="JAPDMZ010000335">
    <property type="protein sequence ID" value="KAK0543699.1"/>
    <property type="molecule type" value="Genomic_DNA"/>
</dbReference>
<gene>
    <name evidence="11" type="primary">UBP1</name>
    <name evidence="11" type="ORF">OC846_006323</name>
</gene>
<name>A0AAN6GJP6_9BASI</name>
<evidence type="ECO:0000256" key="1">
    <source>
        <dbReference type="ARBA" id="ARBA00000707"/>
    </source>
</evidence>
<feature type="compositionally biased region" description="Low complexity" evidence="8">
    <location>
        <begin position="807"/>
        <end position="818"/>
    </location>
</feature>
<keyword evidence="5 7" id="KW-0378">Hydrolase</keyword>
<feature type="region of interest" description="Disordered" evidence="8">
    <location>
        <begin position="807"/>
        <end position="839"/>
    </location>
</feature>
<keyword evidence="3 7" id="KW-0645">Protease</keyword>
<dbReference type="PANTHER" id="PTHR24006:SF888">
    <property type="entry name" value="UBIQUITIN CARBOXYL-TERMINAL HYDROLASE 30"/>
    <property type="match status" value="1"/>
</dbReference>
<evidence type="ECO:0000256" key="7">
    <source>
        <dbReference type="RuleBase" id="RU366025"/>
    </source>
</evidence>
<dbReference type="PROSITE" id="PS50235">
    <property type="entry name" value="USP_3"/>
    <property type="match status" value="1"/>
</dbReference>
<feature type="transmembrane region" description="Helical" evidence="9">
    <location>
        <begin position="116"/>
        <end position="137"/>
    </location>
</feature>
<evidence type="ECO:0000256" key="3">
    <source>
        <dbReference type="ARBA" id="ARBA00022670"/>
    </source>
</evidence>
<dbReference type="SUPFAM" id="SSF54001">
    <property type="entry name" value="Cysteine proteinases"/>
    <property type="match status" value="1"/>
</dbReference>
<protein>
    <recommendedName>
        <fullName evidence="7">Ubiquitin carboxyl-terminal hydrolase</fullName>
        <ecNumber evidence="7">3.4.19.12</ecNumber>
    </recommendedName>
</protein>
<evidence type="ECO:0000256" key="5">
    <source>
        <dbReference type="ARBA" id="ARBA00022801"/>
    </source>
</evidence>
<accession>A0AAN6GJP6</accession>
<comment type="catalytic activity">
    <reaction evidence="1 7">
        <text>Thiol-dependent hydrolysis of ester, thioester, amide, peptide and isopeptide bonds formed by the C-terminal Gly of ubiquitin (a 76-residue protein attached to proteins as an intracellular targeting signal).</text>
        <dbReference type="EC" id="3.4.19.12"/>
    </reaction>
</comment>
<reference evidence="11" key="1">
    <citation type="journal article" date="2023" name="PhytoFront">
        <title>Draft Genome Resources of Seven Strains of Tilletia horrida, Causal Agent of Kernel Smut of Rice.</title>
        <authorList>
            <person name="Khanal S."/>
            <person name="Antony Babu S."/>
            <person name="Zhou X.G."/>
        </authorList>
    </citation>
    <scope>NUCLEOTIDE SEQUENCE</scope>
    <source>
        <strain evidence="11">TX6</strain>
    </source>
</reference>
<dbReference type="PROSITE" id="PS00972">
    <property type="entry name" value="USP_1"/>
    <property type="match status" value="1"/>
</dbReference>
<evidence type="ECO:0000259" key="10">
    <source>
        <dbReference type="PROSITE" id="PS50235"/>
    </source>
</evidence>
<dbReference type="PROSITE" id="PS00973">
    <property type="entry name" value="USP_2"/>
    <property type="match status" value="1"/>
</dbReference>
<keyword evidence="9" id="KW-0472">Membrane</keyword>